<sequence>MGWLRDIFPERGNNSTEVERIRYARAYILKMIGGYL</sequence>
<dbReference type="AlphaFoldDB" id="A0A7J9HHK9"/>
<organism evidence="1 2">
    <name type="scientific">Gossypium harknessii</name>
    <dbReference type="NCBI Taxonomy" id="34285"/>
    <lineage>
        <taxon>Eukaryota</taxon>
        <taxon>Viridiplantae</taxon>
        <taxon>Streptophyta</taxon>
        <taxon>Embryophyta</taxon>
        <taxon>Tracheophyta</taxon>
        <taxon>Spermatophyta</taxon>
        <taxon>Magnoliopsida</taxon>
        <taxon>eudicotyledons</taxon>
        <taxon>Gunneridae</taxon>
        <taxon>Pentapetalae</taxon>
        <taxon>rosids</taxon>
        <taxon>malvids</taxon>
        <taxon>Malvales</taxon>
        <taxon>Malvaceae</taxon>
        <taxon>Malvoideae</taxon>
        <taxon>Gossypium</taxon>
    </lineage>
</organism>
<gene>
    <name evidence="1" type="ORF">Gohar_024803</name>
</gene>
<comment type="caution">
    <text evidence="1">The sequence shown here is derived from an EMBL/GenBank/DDBJ whole genome shotgun (WGS) entry which is preliminary data.</text>
</comment>
<accession>A0A7J9HHK9</accession>
<dbReference type="EMBL" id="JABFAD010000009">
    <property type="protein sequence ID" value="MBA0809128.1"/>
    <property type="molecule type" value="Genomic_DNA"/>
</dbReference>
<feature type="non-terminal residue" evidence="1">
    <location>
        <position position="36"/>
    </location>
</feature>
<name>A0A7J9HHK9_9ROSI</name>
<evidence type="ECO:0000313" key="1">
    <source>
        <dbReference type="EMBL" id="MBA0809128.1"/>
    </source>
</evidence>
<dbReference type="OrthoDB" id="954865at2759"/>
<protein>
    <submittedName>
        <fullName evidence="1">Uncharacterized protein</fullName>
    </submittedName>
</protein>
<proteinExistence type="predicted"/>
<keyword evidence="2" id="KW-1185">Reference proteome</keyword>
<reference evidence="1 2" key="1">
    <citation type="journal article" date="2019" name="Genome Biol. Evol.">
        <title>Insights into the evolution of the New World diploid cottons (Gossypium, subgenus Houzingenia) based on genome sequencing.</title>
        <authorList>
            <person name="Grover C.E."/>
            <person name="Arick M.A. 2nd"/>
            <person name="Thrash A."/>
            <person name="Conover J.L."/>
            <person name="Sanders W.S."/>
            <person name="Peterson D.G."/>
            <person name="Frelichowski J.E."/>
            <person name="Scheffler J.A."/>
            <person name="Scheffler B.E."/>
            <person name="Wendel J.F."/>
        </authorList>
    </citation>
    <scope>NUCLEOTIDE SEQUENCE [LARGE SCALE GENOMIC DNA]</scope>
    <source>
        <strain evidence="1">0</strain>
        <tissue evidence="1">Leaf</tissue>
    </source>
</reference>
<evidence type="ECO:0000313" key="2">
    <source>
        <dbReference type="Proteomes" id="UP000593560"/>
    </source>
</evidence>
<dbReference type="Proteomes" id="UP000593560">
    <property type="component" value="Unassembled WGS sequence"/>
</dbReference>